<accession>A0A943I543</accession>
<dbReference type="PANTHER" id="PTHR43099">
    <property type="entry name" value="UPF0053 PROTEIN YRKA"/>
    <property type="match status" value="1"/>
</dbReference>
<evidence type="ECO:0000256" key="1">
    <source>
        <dbReference type="ARBA" id="ARBA00022737"/>
    </source>
</evidence>
<dbReference type="EMBL" id="JAGZCZ010000004">
    <property type="protein sequence ID" value="MBS5519413.1"/>
    <property type="molecule type" value="Genomic_DNA"/>
</dbReference>
<dbReference type="InterPro" id="IPR005170">
    <property type="entry name" value="Transptr-assoc_dom"/>
</dbReference>
<organism evidence="5 6">
    <name type="scientific">Acidaminococcus intestini</name>
    <dbReference type="NCBI Taxonomy" id="187327"/>
    <lineage>
        <taxon>Bacteria</taxon>
        <taxon>Bacillati</taxon>
        <taxon>Bacillota</taxon>
        <taxon>Negativicutes</taxon>
        <taxon>Acidaminococcales</taxon>
        <taxon>Acidaminococcaceae</taxon>
        <taxon>Acidaminococcus</taxon>
    </lineage>
</organism>
<dbReference type="InterPro" id="IPR016169">
    <property type="entry name" value="FAD-bd_PCMH_sub2"/>
</dbReference>
<dbReference type="Gene3D" id="3.10.580.10">
    <property type="entry name" value="CBS-domain"/>
    <property type="match status" value="1"/>
</dbReference>
<keyword evidence="2 3" id="KW-0129">CBS domain</keyword>
<feature type="domain" description="CBS" evidence="4">
    <location>
        <begin position="75"/>
        <end position="136"/>
    </location>
</feature>
<dbReference type="Proteomes" id="UP000754226">
    <property type="component" value="Unassembled WGS sequence"/>
</dbReference>
<sequence>MKPIVYPFAYLFWHVGRSLYRFMGIQPYDPDMSRSEDDIRRMVSDSEKGGEIDPVESRLIDNVFDFADRVAREVMVPRQDMICLFVEDSLEENLKVVHDSGHTRYPLCEEDRDHILGMIHIRELMNLDQQDPHADLKSIMREIDVVPESMSIVKILQLMQHKHVQMVAVADEYGGTAGLVTMEDLLEEIVGDIQDEHDTEMPEINKMPDGSYVFDGLVLLDEVSETMGIQFDDPEEDTIGGYVFGLIGRQPVVGDTVDERGNRFEVLDSSGFRVLRVRVIPLKKDKKEETVHDE</sequence>
<feature type="domain" description="CBS" evidence="4">
    <location>
        <begin position="139"/>
        <end position="199"/>
    </location>
</feature>
<dbReference type="InterPro" id="IPR000644">
    <property type="entry name" value="CBS_dom"/>
</dbReference>
<evidence type="ECO:0000313" key="6">
    <source>
        <dbReference type="Proteomes" id="UP000754226"/>
    </source>
</evidence>
<dbReference type="CDD" id="cd04590">
    <property type="entry name" value="CBS_pair_CorC_HlyC_assoc"/>
    <property type="match status" value="1"/>
</dbReference>
<keyword evidence="1" id="KW-0677">Repeat</keyword>
<reference evidence="5" key="1">
    <citation type="submission" date="2021-02" db="EMBL/GenBank/DDBJ databases">
        <title>Infant gut strain persistence is associated with maternal origin, phylogeny, and functional potential including surface adhesion and iron acquisition.</title>
        <authorList>
            <person name="Lou Y.C."/>
        </authorList>
    </citation>
    <scope>NUCLEOTIDE SEQUENCE</scope>
    <source>
        <strain evidence="5">L3_106_000M1_dasL3_106_000M1_concoct_15</strain>
    </source>
</reference>
<dbReference type="GO" id="GO:0050660">
    <property type="term" value="F:flavin adenine dinucleotide binding"/>
    <property type="evidence" value="ECO:0007669"/>
    <property type="project" value="InterPro"/>
</dbReference>
<dbReference type="AlphaFoldDB" id="A0A943I543"/>
<dbReference type="Pfam" id="PF00571">
    <property type="entry name" value="CBS"/>
    <property type="match status" value="2"/>
</dbReference>
<evidence type="ECO:0000256" key="3">
    <source>
        <dbReference type="PROSITE-ProRule" id="PRU00703"/>
    </source>
</evidence>
<dbReference type="InterPro" id="IPR044751">
    <property type="entry name" value="Ion_transp-like_CBS"/>
</dbReference>
<comment type="caution">
    <text evidence="5">The sequence shown here is derived from an EMBL/GenBank/DDBJ whole genome shotgun (WGS) entry which is preliminary data.</text>
</comment>
<dbReference type="PROSITE" id="PS51371">
    <property type="entry name" value="CBS"/>
    <property type="match status" value="2"/>
</dbReference>
<proteinExistence type="predicted"/>
<evidence type="ECO:0000313" key="5">
    <source>
        <dbReference type="EMBL" id="MBS5519413.1"/>
    </source>
</evidence>
<dbReference type="SUPFAM" id="SSF56176">
    <property type="entry name" value="FAD-binding/transporter-associated domain-like"/>
    <property type="match status" value="1"/>
</dbReference>
<evidence type="ECO:0000256" key="2">
    <source>
        <dbReference type="ARBA" id="ARBA00023122"/>
    </source>
</evidence>
<dbReference type="InterPro" id="IPR046342">
    <property type="entry name" value="CBS_dom_sf"/>
</dbReference>
<name>A0A943I543_9FIRM</name>
<evidence type="ECO:0000259" key="4">
    <source>
        <dbReference type="PROSITE" id="PS51371"/>
    </source>
</evidence>
<dbReference type="PANTHER" id="PTHR43099:SF2">
    <property type="entry name" value="UPF0053 PROTEIN YRKA"/>
    <property type="match status" value="1"/>
</dbReference>
<dbReference type="SMART" id="SM01091">
    <property type="entry name" value="CorC_HlyC"/>
    <property type="match status" value="1"/>
</dbReference>
<dbReference type="InterPro" id="IPR051676">
    <property type="entry name" value="UPF0053_domain"/>
</dbReference>
<gene>
    <name evidence="5" type="ORF">KHX13_03625</name>
</gene>
<dbReference type="SUPFAM" id="SSF54631">
    <property type="entry name" value="CBS-domain pair"/>
    <property type="match status" value="1"/>
</dbReference>
<dbReference type="FunFam" id="3.10.580.10:FF:000002">
    <property type="entry name" value="Magnesium/cobalt efflux protein CorC"/>
    <property type="match status" value="1"/>
</dbReference>
<dbReference type="Gene3D" id="3.30.465.10">
    <property type="match status" value="1"/>
</dbReference>
<protein>
    <submittedName>
        <fullName evidence="5">HlyC/CorC family transporter</fullName>
    </submittedName>
</protein>
<dbReference type="Pfam" id="PF03471">
    <property type="entry name" value="CorC_HlyC"/>
    <property type="match status" value="1"/>
</dbReference>
<dbReference type="InterPro" id="IPR036318">
    <property type="entry name" value="FAD-bd_PCMH-like_sf"/>
</dbReference>